<dbReference type="InterPro" id="IPR010071">
    <property type="entry name" value="AA_adenyl_dom"/>
</dbReference>
<sequence length="2718" mass="304674">MSEALLSAGRRQPLSTYVLLLAAFKIVLARYSGQEDIVVLSPVYSEEEQPYNHAVAFRDEVNGTTTFRELAGRVKQTVADGYKHQHYPLDVLAESLAPADPDAWYRVALSFDSLHGAEATGNIAGRPGNRLALRFSLEGGRLGGTVDFDAKRYLPDTAASMVECLGHVLTQVLANPDLGMAELDWVPPKDLSRLFGGSDATQAASYPAEKTIHACFEAQAARTPDRVAVVCEDRSVTYRELNRYANRIAAFLRDETGVEADVPVGILMERSVDMIAAALGVLKAGGAYVPLDPAYPEERLRMMIEDARIPVVISMSSRIKLLNRLQWECADLHTFLCLDVEYAGLAEEEEHNELMNSKLWEHVGRQAEDDITGGAWTNSYTGAAFSSEEMDEYGENILTKLRPYLHAGARVLEIGCATGLSMYRIAPHVHSYVGTDLSSVIINKNEERVQREGIRNIFLHCLAADEIDRLQGMDFDIIIMNSVIQCFHGHNYLRRVMDKALKLLKDQGVVFIGDVMDLEAKPALVKSMLDYRSAHPDSRVKTDWSEELFVSRWFWDDLRSEFPSIREVSISAKLGSIVNELTLFRYDTLLTVDKRAAVAGQRPGKHKKQYGCSSLWDRSEENSPSAAGPRSLAYLIYTSGTTGRPKGVMIEHRNVVRLLMNDRMPFAFDERDVWTMFHSFSFDFSVWEMYGALLYGGQLVVVPKRTAQDPRAFAELLHRSGVTVLNQTPTAFYQLISHALASGGPLPQLRYVILGGEALKPSLLQSWRDKYPDVRLVNMYGITETTVHVSYLEVSDSDVAANSTRIGQPIPTLEAYVMDSKLRLLPLGAVGELCIGGEGVARGYLNREELTADKFVPNPYKAGERLYRSGDLARMRPDGTLEYAGRMDQQVKVRGYRIELGEIESRLCQHEAVREAAVVTAEDADGDKSLCAYYVPSATVSPSELRDFLEAQLPAHMVPSFFTELEALPVTTNGKLNRAGLPKPGFSPSTGQYTAPRDGMERVLAGIWEELLSVERLGIHDSFFELGAHSITMMKAIGRIEQQLHVELAFSELIEHPTVAQLAGRVAGKDRQEHAVKYPLQLPEPDAVHSPFPLTEVQTAYMAGRNAEYEMGGISTHFYVEISTRMDIERFNRSLNRVIRRHPMLRAIILPHGEQRILEHVPEYRIHTEDLSAMPADGREATLLRERERMSHDVRAPEVWPLFEFKAYRITADTHLLLVSFDVLIADAANLRQISRELLHYYHRPEEPLPELEFTFRDYMMAYKQLQQSPVYHRDRQFWLGKLEDFPPAPVLPMKPASRGGKPKFTRLSREFSQAEWERLKHAAREKRVTPSAMLCTGYAEVLAYWSNQPHLAVNMTVFNRYPFHPDVGHIVGDFTSILLLDLNLDPANPFWKQAAGVQRTMMEALEHRHYDGIEMIREIARHHKYPPGKAVMPFVFTSVIFDEGDPGDESWEDLGEMTYGISQTSQVYLDFQAIETDGRLLVNWDYAVDVLDAEMVRFMFDRYLALLSGLAEEEPDLSAVLQLAEPDALLLQAYNATEFPEDRPRTLQQLFVERARQSPERTAVMEEDRDWSYRELEELSNRVAGLLKEQGVGRGDRVALLAARETASIILALGILKTGAAYVPVDPRYPQERRDYIMDSTGCRLLLEPQMLEAAGAYPAAFEAAHHPGDPAYILFTSGSTGRPKGVVITHQAVCNTITDINRRFGVDENDRILAVSSMCFDLSVYDLFGAFHAGAAVVPVRDPSDLAEVVRTLFEKRITIWNSVPAIMELVTDYLEGGSKSSRMAVPSKEERDGDALAEGQRLAEGKRWRWAPSVNWKAVRGGIQIGSHWYAGTAAEVFPELYFLTQDGADTDEITAHFPEVDSSELRSLIGKLIRQRILVSGLQTPQELFAPQGRLFHHANGGDTLQEEGAYREFKKRQLNRMSAKTPLRSITLEPSGELPSLLTGRRSPARFDEDSVISFGSFSQLLSVLKQRVEGDRVVYCYASAGGLYPIDVYIYVKPGRVEQLNEGLYYYHPASSCLHQVIEGRVFSEEAHYPANREIHCSSAFTAFLVYNAEASMPRYGSSGYYYACIEAGMMAATLSHAAETEGLALCSIGELLDWNPQEAMQLTDRQILLHTLEGGLKPRPGTFGEKRGERVLQVEEGGALPSLRLVLLSGDWISVGLPGRISRKFPDAAAVSLGGATEASIWSIGYPIESPADGWRSIPYGRPLANQTIHVLNYRMKPCPVDVPGELYIGGMGLAQEYWQDEDKTNRAFIRHPELGRLYRTGDYGVMRRGGYVEFIGRRDQQVKIRGYRVEPGEIEACLLRHAAIRQALVVDRIDAHSRKSLCAYLVASSPASDPSLEAAGIRHFLQEHLPEYMVPEHLVFLNAIPLTPNGKIDRTALPAPEAEAERKVPYSPPNNEIEQKLAEIWQDLLKTTAVGRDDDFFTLGGTSLHTMSLIARVHEHFEVELPLQQIFSAPTLKHLSDYLFRVLAGDDSLTHAEDAFTQLHAGPRGNLFVFPPVGGYGIVYKALSHLLEDYSTYSFNYLEDSGFIERYADQVERIQPQGPIVTMGYSSGGTLAYEVAKTLIARGREVSQVILIDSARRVAPSYFSEAQLRERAEETMAHIEQDPQFRDYLTNGFVKRVILRRIQSYLGYFFNELISSGPIETQVHLIEATDTNREATGPWAEASGRTFHVYAGHGTHNHMLSQGHVQLNSELIRRILQKPEDG</sequence>
<feature type="domain" description="Carrier" evidence="12">
    <location>
        <begin position="2404"/>
        <end position="2479"/>
    </location>
</feature>
<dbReference type="SUPFAM" id="SSF53335">
    <property type="entry name" value="S-adenosyl-L-methionine-dependent methyltransferases"/>
    <property type="match status" value="1"/>
</dbReference>
<dbReference type="PROSITE" id="PS00012">
    <property type="entry name" value="PHOSPHOPANTETHEINE"/>
    <property type="match status" value="1"/>
</dbReference>
<dbReference type="GO" id="GO:0017000">
    <property type="term" value="P:antibiotic biosynthetic process"/>
    <property type="evidence" value="ECO:0007669"/>
    <property type="project" value="UniProtKB-KW"/>
</dbReference>
<dbReference type="InterPro" id="IPR020051">
    <property type="entry name" value="SagB-type_dehydrogenase"/>
</dbReference>
<dbReference type="InterPro" id="IPR045851">
    <property type="entry name" value="AMP-bd_C_sf"/>
</dbReference>
<dbReference type="InterPro" id="IPR029063">
    <property type="entry name" value="SAM-dependent_MTases_sf"/>
</dbReference>
<evidence type="ECO:0000313" key="14">
    <source>
        <dbReference type="Proteomes" id="UP000006620"/>
    </source>
</evidence>
<dbReference type="InterPro" id="IPR025110">
    <property type="entry name" value="AMP-bd_C"/>
</dbReference>
<dbReference type="SUPFAM" id="SSF55469">
    <property type="entry name" value="FMN-dependent nitroreductase-like"/>
    <property type="match status" value="1"/>
</dbReference>
<dbReference type="Gene3D" id="3.30.559.10">
    <property type="entry name" value="Chloramphenicol acetyltransferase-like domain"/>
    <property type="match status" value="1"/>
</dbReference>
<dbReference type="InterPro" id="IPR000415">
    <property type="entry name" value="Nitroreductase-like"/>
</dbReference>
<accession>F8FJP2</accession>
<dbReference type="InterPro" id="IPR020845">
    <property type="entry name" value="AMP-binding_CS"/>
</dbReference>
<keyword evidence="5" id="KW-0596">Phosphopantetheine</keyword>
<dbReference type="Gene3D" id="3.40.109.10">
    <property type="entry name" value="NADH Oxidase"/>
    <property type="match status" value="1"/>
</dbReference>
<dbReference type="InterPro" id="IPR020806">
    <property type="entry name" value="PKS_PP-bd"/>
</dbReference>
<dbReference type="Pfam" id="PF00501">
    <property type="entry name" value="AMP-binding"/>
    <property type="match status" value="4"/>
</dbReference>
<reference evidence="14" key="1">
    <citation type="submission" date="2011-06" db="EMBL/GenBank/DDBJ databases">
        <title>Complete genome sequence of Paenibacillus mucilaginosus KNP414.</title>
        <authorList>
            <person name="Wang J."/>
            <person name="Hu S."/>
            <person name="Hu X."/>
            <person name="Zhang B."/>
            <person name="Dong D."/>
            <person name="Zhang S."/>
            <person name="Zhao K."/>
            <person name="Wu D."/>
        </authorList>
    </citation>
    <scope>NUCLEOTIDE SEQUENCE [LARGE SCALE GENOMIC DNA]</scope>
    <source>
        <strain evidence="14">KNP414</strain>
    </source>
</reference>
<dbReference type="Gene3D" id="3.40.50.1820">
    <property type="entry name" value="alpha/beta hydrolase"/>
    <property type="match status" value="1"/>
</dbReference>
<dbReference type="InterPro" id="IPR029058">
    <property type="entry name" value="AB_hydrolase_fold"/>
</dbReference>
<dbReference type="CDD" id="cd02440">
    <property type="entry name" value="AdoMet_MTases"/>
    <property type="match status" value="1"/>
</dbReference>
<dbReference type="CDD" id="cd02142">
    <property type="entry name" value="McbC_SagB-like_oxidoreductase"/>
    <property type="match status" value="1"/>
</dbReference>
<dbReference type="FunFam" id="3.30.559.30:FF:000006">
    <property type="entry name" value="Yersiniabactin polyketide/non-ribosomal peptide synthetase"/>
    <property type="match status" value="1"/>
</dbReference>
<dbReference type="FunFam" id="3.40.50.980:FF:000002">
    <property type="entry name" value="Enterobactin synthetase component F"/>
    <property type="match status" value="1"/>
</dbReference>
<organism evidence="13 14">
    <name type="scientific">Paenibacillus mucilaginosus (strain KNP414)</name>
    <dbReference type="NCBI Taxonomy" id="1036673"/>
    <lineage>
        <taxon>Bacteria</taxon>
        <taxon>Bacillati</taxon>
        <taxon>Bacillota</taxon>
        <taxon>Bacilli</taxon>
        <taxon>Bacillales</taxon>
        <taxon>Paenibacillaceae</taxon>
        <taxon>Paenibacillus</taxon>
    </lineage>
</organism>
<gene>
    <name evidence="13" type="ordered locus">KNP414_04360</name>
</gene>
<dbReference type="SMART" id="SM00824">
    <property type="entry name" value="PKS_TE"/>
    <property type="match status" value="1"/>
</dbReference>
<dbReference type="InterPro" id="IPR001031">
    <property type="entry name" value="Thioesterase"/>
</dbReference>
<dbReference type="SUPFAM" id="SSF47336">
    <property type="entry name" value="ACP-like"/>
    <property type="match status" value="2"/>
</dbReference>
<dbReference type="Gene3D" id="1.10.287.490">
    <property type="entry name" value="Helix hairpin bin"/>
    <property type="match status" value="1"/>
</dbReference>
<dbReference type="GO" id="GO:0008610">
    <property type="term" value="P:lipid biosynthetic process"/>
    <property type="evidence" value="ECO:0007669"/>
    <property type="project" value="UniProtKB-ARBA"/>
</dbReference>
<keyword evidence="9" id="KW-0045">Antibiotic biosynthesis</keyword>
<dbReference type="InterPro" id="IPR042099">
    <property type="entry name" value="ANL_N_sf"/>
</dbReference>
<dbReference type="InterPro" id="IPR000873">
    <property type="entry name" value="AMP-dep_synth/lig_dom"/>
</dbReference>
<evidence type="ECO:0000256" key="10">
    <source>
        <dbReference type="ARBA" id="ARBA00023268"/>
    </source>
</evidence>
<dbReference type="PROSITE" id="PS50075">
    <property type="entry name" value="CARRIER"/>
    <property type="match status" value="2"/>
</dbReference>
<dbReference type="InterPro" id="IPR020802">
    <property type="entry name" value="TesA-like"/>
</dbReference>
<dbReference type="InterPro" id="IPR013217">
    <property type="entry name" value="Methyltransf_12"/>
</dbReference>
<dbReference type="InterPro" id="IPR036736">
    <property type="entry name" value="ACP-like_sf"/>
</dbReference>
<dbReference type="Pfam" id="PF13193">
    <property type="entry name" value="AMP-binding_C"/>
    <property type="match status" value="2"/>
</dbReference>
<comment type="cofactor">
    <cofactor evidence="1">
        <name>pantetheine 4'-phosphate</name>
        <dbReference type="ChEBI" id="CHEBI:47942"/>
    </cofactor>
</comment>
<evidence type="ECO:0000256" key="3">
    <source>
        <dbReference type="ARBA" id="ARBA00007380"/>
    </source>
</evidence>
<dbReference type="NCBIfam" id="NF003417">
    <property type="entry name" value="PRK04813.1"/>
    <property type="match status" value="4"/>
</dbReference>
<dbReference type="InterPro" id="IPR006162">
    <property type="entry name" value="Ppantetheine_attach_site"/>
</dbReference>
<dbReference type="SMART" id="SM00823">
    <property type="entry name" value="PKS_PP"/>
    <property type="match status" value="2"/>
</dbReference>
<name>F8FJP2_PAEMK</name>
<keyword evidence="7" id="KW-0436">Ligase</keyword>
<dbReference type="GO" id="GO:0043041">
    <property type="term" value="P:amino acid activation for nonribosomal peptide biosynthetic process"/>
    <property type="evidence" value="ECO:0007669"/>
    <property type="project" value="TreeGrafter"/>
</dbReference>
<dbReference type="GO" id="GO:0005737">
    <property type="term" value="C:cytoplasm"/>
    <property type="evidence" value="ECO:0007669"/>
    <property type="project" value="TreeGrafter"/>
</dbReference>
<dbReference type="KEGG" id="pms:KNP414_04360"/>
<dbReference type="Gene3D" id="1.10.1200.10">
    <property type="entry name" value="ACP-like"/>
    <property type="match status" value="2"/>
</dbReference>
<evidence type="ECO:0000259" key="12">
    <source>
        <dbReference type="PROSITE" id="PS50075"/>
    </source>
</evidence>
<evidence type="ECO:0000256" key="6">
    <source>
        <dbReference type="ARBA" id="ARBA00022553"/>
    </source>
</evidence>
<dbReference type="NCBIfam" id="TIGR03605">
    <property type="entry name" value="antibiot_sagB"/>
    <property type="match status" value="1"/>
</dbReference>
<dbReference type="FunFam" id="1.10.1200.10:FF:000016">
    <property type="entry name" value="Non-ribosomal peptide synthase"/>
    <property type="match status" value="1"/>
</dbReference>
<evidence type="ECO:0000256" key="11">
    <source>
        <dbReference type="ARBA" id="ARBA00033440"/>
    </source>
</evidence>
<comment type="similarity">
    <text evidence="3">Belongs to the ATP-dependent AMP-binding enzyme family. MbtB subfamily.</text>
</comment>
<dbReference type="Proteomes" id="UP000006620">
    <property type="component" value="Chromosome"/>
</dbReference>
<dbReference type="Gene3D" id="3.30.300.30">
    <property type="match status" value="2"/>
</dbReference>
<evidence type="ECO:0000256" key="8">
    <source>
        <dbReference type="ARBA" id="ARBA00022737"/>
    </source>
</evidence>
<dbReference type="Pfam" id="PF00975">
    <property type="entry name" value="Thioesterase"/>
    <property type="match status" value="1"/>
</dbReference>
<dbReference type="FunFam" id="1.10.1200.10:FF:000005">
    <property type="entry name" value="Nonribosomal peptide synthetase 1"/>
    <property type="match status" value="1"/>
</dbReference>
<dbReference type="GO" id="GO:0016491">
    <property type="term" value="F:oxidoreductase activity"/>
    <property type="evidence" value="ECO:0007669"/>
    <property type="project" value="InterPro"/>
</dbReference>
<dbReference type="Pfam" id="PF00668">
    <property type="entry name" value="Condensation"/>
    <property type="match status" value="2"/>
</dbReference>
<reference evidence="13 14" key="2">
    <citation type="journal article" date="2013" name="Genome Announc.">
        <title>Genome Sequence of Growth-Improving Paenibacillus mucilaginosus Strain KNP414.</title>
        <authorList>
            <person name="Lu J.J."/>
            <person name="Wang J.F."/>
            <person name="Hu X.F."/>
        </authorList>
    </citation>
    <scope>NUCLEOTIDE SEQUENCE [LARGE SCALE GENOMIC DNA]</scope>
    <source>
        <strain evidence="13 14">KNP414</strain>
    </source>
</reference>
<dbReference type="GO" id="GO:0072330">
    <property type="term" value="P:monocarboxylic acid biosynthetic process"/>
    <property type="evidence" value="ECO:0007669"/>
    <property type="project" value="UniProtKB-ARBA"/>
</dbReference>
<dbReference type="PROSITE" id="PS00455">
    <property type="entry name" value="AMP_BINDING"/>
    <property type="match status" value="2"/>
</dbReference>
<evidence type="ECO:0000256" key="2">
    <source>
        <dbReference type="ARBA" id="ARBA00005102"/>
    </source>
</evidence>
<evidence type="ECO:0000256" key="7">
    <source>
        <dbReference type="ARBA" id="ARBA00022598"/>
    </source>
</evidence>
<dbReference type="SUPFAM" id="SSF53474">
    <property type="entry name" value="alpha/beta-Hydrolases"/>
    <property type="match status" value="1"/>
</dbReference>
<evidence type="ECO:0000256" key="5">
    <source>
        <dbReference type="ARBA" id="ARBA00022450"/>
    </source>
</evidence>
<dbReference type="FunFam" id="2.30.38.10:FF:000001">
    <property type="entry name" value="Non-ribosomal peptide synthetase PvdI"/>
    <property type="match status" value="1"/>
</dbReference>
<dbReference type="Gene3D" id="3.40.50.150">
    <property type="entry name" value="Vaccinia Virus protein VP39"/>
    <property type="match status" value="1"/>
</dbReference>
<dbReference type="NCBIfam" id="TIGR01733">
    <property type="entry name" value="AA-adenyl-dom"/>
    <property type="match status" value="1"/>
</dbReference>
<evidence type="ECO:0000313" key="13">
    <source>
        <dbReference type="EMBL" id="AEI42892.1"/>
    </source>
</evidence>
<dbReference type="InterPro" id="IPR057737">
    <property type="entry name" value="Condensation_MtbB-like"/>
</dbReference>
<dbReference type="InterPro" id="IPR029479">
    <property type="entry name" value="Nitroreductase"/>
</dbReference>
<dbReference type="Pfam" id="PF08242">
    <property type="entry name" value="Methyltransf_12"/>
    <property type="match status" value="1"/>
</dbReference>
<dbReference type="InterPro" id="IPR009081">
    <property type="entry name" value="PP-bd_ACP"/>
</dbReference>
<keyword evidence="6" id="KW-0597">Phosphoprotein</keyword>
<proteinExistence type="inferred from homology"/>
<dbReference type="Gene3D" id="3.40.50.12780">
    <property type="entry name" value="N-terminal domain of ligase-like"/>
    <property type="match status" value="4"/>
</dbReference>
<dbReference type="CDD" id="cd19535">
    <property type="entry name" value="Cyc_NRPS"/>
    <property type="match status" value="1"/>
</dbReference>
<dbReference type="InterPro" id="IPR001242">
    <property type="entry name" value="Condensation_dom"/>
</dbReference>
<dbReference type="EMBL" id="CP002869">
    <property type="protein sequence ID" value="AEI42892.1"/>
    <property type="molecule type" value="Genomic_DNA"/>
</dbReference>
<dbReference type="GO" id="GO:0016874">
    <property type="term" value="F:ligase activity"/>
    <property type="evidence" value="ECO:0007669"/>
    <property type="project" value="UniProtKB-KW"/>
</dbReference>
<evidence type="ECO:0000256" key="9">
    <source>
        <dbReference type="ARBA" id="ARBA00023194"/>
    </source>
</evidence>
<comment type="pathway">
    <text evidence="2">Siderophore biosynthesis; mycobactin biosynthesis.</text>
</comment>
<dbReference type="PANTHER" id="PTHR45527">
    <property type="entry name" value="NONRIBOSOMAL PEPTIDE SYNTHETASE"/>
    <property type="match status" value="1"/>
</dbReference>
<evidence type="ECO:0000256" key="1">
    <source>
        <dbReference type="ARBA" id="ARBA00001957"/>
    </source>
</evidence>
<dbReference type="GO" id="GO:0031177">
    <property type="term" value="F:phosphopantetheine binding"/>
    <property type="evidence" value="ECO:0007669"/>
    <property type="project" value="InterPro"/>
</dbReference>
<keyword evidence="8" id="KW-0677">Repeat</keyword>
<protein>
    <recommendedName>
        <fullName evidence="4">Phenyloxazoline synthase MbtB</fullName>
    </recommendedName>
    <alternativeName>
        <fullName evidence="11">Mycobactin synthetase protein B</fullName>
    </alternativeName>
</protein>
<feature type="domain" description="Carrier" evidence="12">
    <location>
        <begin position="995"/>
        <end position="1070"/>
    </location>
</feature>
<dbReference type="InterPro" id="IPR023213">
    <property type="entry name" value="CAT-like_dom_sf"/>
</dbReference>
<keyword evidence="10" id="KW-0511">Multifunctional enzyme</keyword>
<dbReference type="Pfam" id="PF00881">
    <property type="entry name" value="Nitroreductase"/>
    <property type="match status" value="1"/>
</dbReference>
<dbReference type="Gene3D" id="3.30.559.30">
    <property type="entry name" value="Nonribosomal peptide synthetase, condensation domain"/>
    <property type="match status" value="2"/>
</dbReference>
<dbReference type="FunFam" id="3.30.559.10:FF:000023">
    <property type="entry name" value="Non-ribosomal peptide synthetase"/>
    <property type="match status" value="1"/>
</dbReference>
<dbReference type="PATRIC" id="fig|1036673.3.peg.4007"/>
<dbReference type="PANTHER" id="PTHR45527:SF10">
    <property type="entry name" value="PYOCHELIN SYNTHASE PCHF"/>
    <property type="match status" value="1"/>
</dbReference>
<dbReference type="GO" id="GO:0009403">
    <property type="term" value="P:toxin biosynthetic process"/>
    <property type="evidence" value="ECO:0007669"/>
    <property type="project" value="UniProtKB-ARBA"/>
</dbReference>
<dbReference type="Pfam" id="PF00550">
    <property type="entry name" value="PP-binding"/>
    <property type="match status" value="2"/>
</dbReference>
<evidence type="ECO:0000256" key="4">
    <source>
        <dbReference type="ARBA" id="ARBA00016743"/>
    </source>
</evidence>
<dbReference type="HOGENOM" id="CLU_227234_0_0_9"/>
<dbReference type="SUPFAM" id="SSF52777">
    <property type="entry name" value="CoA-dependent acyltransferases"/>
    <property type="match status" value="3"/>
</dbReference>
<dbReference type="FunFam" id="3.30.300.30:FF:000010">
    <property type="entry name" value="Enterobactin synthetase component F"/>
    <property type="match status" value="2"/>
</dbReference>
<dbReference type="SUPFAM" id="SSF56801">
    <property type="entry name" value="Acetyl-CoA synthetase-like"/>
    <property type="match status" value="2"/>
</dbReference>